<accession>A0A7G5IK90</accession>
<name>A0A7G5IK90_9SPHN</name>
<dbReference type="InterPro" id="IPR045079">
    <property type="entry name" value="Oxoprolinase-like"/>
</dbReference>
<sequence length="695" mass="73537">MTRGFRVGVDIGGTFTDVAVEQGSRRWSVKVPTTHDAPDDAVMEAVARAMAQCGGSFAEIDFLVHGTTLATNALIERKGARTALLTTAGFRDVLEMGTEGRFDQYDLKIVKPTPLVPRHWRFGVGERLYADGSVLEPLDEAGVEAAADAMSAEGVEAVAIAFLHAYANGAHELRAAEILRYRLGGDVPLSLGHDVSPEMREYERVSTTCANAYLQPVVSAYLLRLERRLQAAGLVVPMLVILSSGSLTTVDAASRFPVRLLESGPAGGAIFACDIARRLGEDRVLSFDVGGTTAKFCMIDKGEAHHALTFEVGRTYRFKRGSGLPVRVPVVDLVEIGAGGGSIARIDAVGRVAVGPESAGSEPGPACYGRGGVQATVSDCDLLLGKLDADSFAGGTMPLDRAAAAQAIITDVAGPAGLSPEAAAYAVIETVAETMASAARVHAAEIGVDVEARTLIAFGGGAPLQAVRFAEKLGIREIIIPAGAGVGSALGFLRAPLAFEIVRTARLLLPGARIEPVRAALAEMEAAAATIVRSVVRGEPDLAVERTAYMRYRGQGHEIAVALPGHPDDSDFAERLRAAFDSAYQRLHGQALADSPAEVTSWVVRVRHRDDTRAAAPRATTPDAAIADAARRIYDGRDECWATWPEYSRETLAPGATASGPAIITEAETTTVVNPGYRFTIDGWGYIRISRETWA</sequence>
<dbReference type="Proteomes" id="UP000515292">
    <property type="component" value="Chromosome"/>
</dbReference>
<feature type="domain" description="Hydantoinase/oxoprolinase N-terminal" evidence="2">
    <location>
        <begin position="6"/>
        <end position="181"/>
    </location>
</feature>
<dbReference type="Pfam" id="PF05378">
    <property type="entry name" value="Hydant_A_N"/>
    <property type="match status" value="1"/>
</dbReference>
<dbReference type="KEGG" id="sand:H3309_04690"/>
<dbReference type="AlphaFoldDB" id="A0A7G5IK90"/>
<feature type="domain" description="Acetophenone carboxylase-like C-terminal" evidence="3">
    <location>
        <begin position="538"/>
        <end position="686"/>
    </location>
</feature>
<protein>
    <submittedName>
        <fullName evidence="4">Hydantoinase/oxoprolinase family protein</fullName>
    </submittedName>
</protein>
<dbReference type="PANTHER" id="PTHR11365">
    <property type="entry name" value="5-OXOPROLINASE RELATED"/>
    <property type="match status" value="1"/>
</dbReference>
<proteinExistence type="predicted"/>
<keyword evidence="5" id="KW-1185">Reference proteome</keyword>
<organism evidence="4 5">
    <name type="scientific">Sandaracinobacteroides saxicola</name>
    <dbReference type="NCBI Taxonomy" id="2759707"/>
    <lineage>
        <taxon>Bacteria</taxon>
        <taxon>Pseudomonadati</taxon>
        <taxon>Pseudomonadota</taxon>
        <taxon>Alphaproteobacteria</taxon>
        <taxon>Sphingomonadales</taxon>
        <taxon>Sphingosinicellaceae</taxon>
        <taxon>Sandaracinobacteroides</taxon>
    </lineage>
</organism>
<evidence type="ECO:0000259" key="3">
    <source>
        <dbReference type="Pfam" id="PF19278"/>
    </source>
</evidence>
<feature type="domain" description="Hydantoinase A/oxoprolinase" evidence="1">
    <location>
        <begin position="204"/>
        <end position="498"/>
    </location>
</feature>
<dbReference type="GO" id="GO:0005829">
    <property type="term" value="C:cytosol"/>
    <property type="evidence" value="ECO:0007669"/>
    <property type="project" value="TreeGrafter"/>
</dbReference>
<dbReference type="Pfam" id="PF01968">
    <property type="entry name" value="Hydantoinase_A"/>
    <property type="match status" value="1"/>
</dbReference>
<dbReference type="PANTHER" id="PTHR11365:SF23">
    <property type="entry name" value="HYPOTHETICAL 5-OXOPROLINASE (EUROFUNG)-RELATED"/>
    <property type="match status" value="1"/>
</dbReference>
<dbReference type="Pfam" id="PF19278">
    <property type="entry name" value="Hydant_A_C"/>
    <property type="match status" value="1"/>
</dbReference>
<dbReference type="RefSeq" id="WP_182297605.1">
    <property type="nucleotide sequence ID" value="NZ_CP059851.1"/>
</dbReference>
<evidence type="ECO:0000313" key="4">
    <source>
        <dbReference type="EMBL" id="QMW23782.1"/>
    </source>
</evidence>
<dbReference type="SUPFAM" id="SSF53067">
    <property type="entry name" value="Actin-like ATPase domain"/>
    <property type="match status" value="1"/>
</dbReference>
<dbReference type="InterPro" id="IPR008040">
    <property type="entry name" value="Hydant_A_N"/>
</dbReference>
<evidence type="ECO:0000259" key="2">
    <source>
        <dbReference type="Pfam" id="PF05378"/>
    </source>
</evidence>
<dbReference type="EMBL" id="CP059851">
    <property type="protein sequence ID" value="QMW23782.1"/>
    <property type="molecule type" value="Genomic_DNA"/>
</dbReference>
<dbReference type="GO" id="GO:0006749">
    <property type="term" value="P:glutathione metabolic process"/>
    <property type="evidence" value="ECO:0007669"/>
    <property type="project" value="TreeGrafter"/>
</dbReference>
<evidence type="ECO:0000313" key="5">
    <source>
        <dbReference type="Proteomes" id="UP000515292"/>
    </source>
</evidence>
<gene>
    <name evidence="4" type="ORF">H3309_04690</name>
</gene>
<dbReference type="InterPro" id="IPR043129">
    <property type="entry name" value="ATPase_NBD"/>
</dbReference>
<dbReference type="InterPro" id="IPR002821">
    <property type="entry name" value="Hydantoinase_A"/>
</dbReference>
<evidence type="ECO:0000259" key="1">
    <source>
        <dbReference type="Pfam" id="PF01968"/>
    </source>
</evidence>
<dbReference type="InterPro" id="IPR049517">
    <property type="entry name" value="ACX-like_C"/>
</dbReference>
<reference evidence="4 5" key="1">
    <citation type="submission" date="2020-07" db="EMBL/GenBank/DDBJ databases">
        <title>Complete genome sequence for Sandaracinobacter sp. M6.</title>
        <authorList>
            <person name="Tang Y."/>
            <person name="Liu Q."/>
            <person name="Guo Z."/>
            <person name="Lei P."/>
            <person name="Huang B."/>
        </authorList>
    </citation>
    <scope>NUCLEOTIDE SEQUENCE [LARGE SCALE GENOMIC DNA]</scope>
    <source>
        <strain evidence="4 5">M6</strain>
    </source>
</reference>
<dbReference type="GO" id="GO:0017168">
    <property type="term" value="F:5-oxoprolinase (ATP-hydrolyzing) activity"/>
    <property type="evidence" value="ECO:0007669"/>
    <property type="project" value="TreeGrafter"/>
</dbReference>